<dbReference type="PROSITE" id="PS51257">
    <property type="entry name" value="PROKAR_LIPOPROTEIN"/>
    <property type="match status" value="1"/>
</dbReference>
<gene>
    <name evidence="2" type="ORF">XM47_00490</name>
</gene>
<dbReference type="RefSeq" id="WP_048688110.1">
    <property type="nucleotide sequence ID" value="NZ_KQ130482.1"/>
</dbReference>
<evidence type="ECO:0000313" key="2">
    <source>
        <dbReference type="EMBL" id="KMT66649.1"/>
    </source>
</evidence>
<evidence type="ECO:0000313" key="3">
    <source>
        <dbReference type="Proteomes" id="UP000037600"/>
    </source>
</evidence>
<evidence type="ECO:0008006" key="4">
    <source>
        <dbReference type="Google" id="ProtNLM"/>
    </source>
</evidence>
<dbReference type="STRING" id="1513271.XM47_00490"/>
<reference evidence="2 3" key="1">
    <citation type="submission" date="2015-04" db="EMBL/GenBank/DDBJ databases">
        <title>Draft Genome Sequence of the Novel Agar-Digesting Marine Bacterium Q1.</title>
        <authorList>
            <person name="Li Y."/>
            <person name="Li D."/>
            <person name="Chen G."/>
            <person name="Du Z."/>
        </authorList>
    </citation>
    <scope>NUCLEOTIDE SEQUENCE [LARGE SCALE GENOMIC DNA]</scope>
    <source>
        <strain evidence="2 3">Q1</strain>
    </source>
</reference>
<dbReference type="AlphaFoldDB" id="A0A0J8GZI8"/>
<evidence type="ECO:0000256" key="1">
    <source>
        <dbReference type="SAM" id="SignalP"/>
    </source>
</evidence>
<feature type="chain" id="PRO_5005299102" description="Lipoprotein" evidence="1">
    <location>
        <begin position="20"/>
        <end position="180"/>
    </location>
</feature>
<proteinExistence type="predicted"/>
<dbReference type="EMBL" id="LAZL01000002">
    <property type="protein sequence ID" value="KMT66649.1"/>
    <property type="molecule type" value="Genomic_DNA"/>
</dbReference>
<name>A0A0J8GZI8_9ALTE</name>
<sequence length="180" mass="20291">MKHKFIASLSLLASVLLTGCQTTQTPYEVNSSTNYKKGKSFNSYHLGVTEEKVNDRIYHVAVKLTGTSSAERAKDMFYLHAANLAMSKNFEKFSIEKRKTGRWCYGTKTRYSGQRSTQEAGPKYSGFVLLINDGKETVKKQKIYVAKNVKDIAQPKVEAIIDETSLIKNQERYLNACDGN</sequence>
<comment type="caution">
    <text evidence="2">The sequence shown here is derived from an EMBL/GenBank/DDBJ whole genome shotgun (WGS) entry which is preliminary data.</text>
</comment>
<protein>
    <recommendedName>
        <fullName evidence="4">Lipoprotein</fullName>
    </recommendedName>
</protein>
<keyword evidence="3" id="KW-1185">Reference proteome</keyword>
<feature type="signal peptide" evidence="1">
    <location>
        <begin position="1"/>
        <end position="19"/>
    </location>
</feature>
<keyword evidence="1" id="KW-0732">Signal</keyword>
<organism evidence="2 3">
    <name type="scientific">Catenovulum maritimum</name>
    <dbReference type="NCBI Taxonomy" id="1513271"/>
    <lineage>
        <taxon>Bacteria</taxon>
        <taxon>Pseudomonadati</taxon>
        <taxon>Pseudomonadota</taxon>
        <taxon>Gammaproteobacteria</taxon>
        <taxon>Alteromonadales</taxon>
        <taxon>Alteromonadaceae</taxon>
        <taxon>Catenovulum</taxon>
    </lineage>
</organism>
<dbReference type="Proteomes" id="UP000037600">
    <property type="component" value="Unassembled WGS sequence"/>
</dbReference>
<accession>A0A0J8GZI8</accession>